<gene>
    <name evidence="5" type="ORF">KDH_10730</name>
</gene>
<dbReference type="PROSITE" id="PS50949">
    <property type="entry name" value="HTH_GNTR"/>
    <property type="match status" value="1"/>
</dbReference>
<dbReference type="RefSeq" id="WP_338247930.1">
    <property type="nucleotide sequence ID" value="NZ_BSRI01000001.1"/>
</dbReference>
<dbReference type="SUPFAM" id="SSF48008">
    <property type="entry name" value="GntR ligand-binding domain-like"/>
    <property type="match status" value="1"/>
</dbReference>
<dbReference type="PRINTS" id="PR00035">
    <property type="entry name" value="HTHGNTR"/>
</dbReference>
<evidence type="ECO:0000256" key="2">
    <source>
        <dbReference type="ARBA" id="ARBA00023125"/>
    </source>
</evidence>
<keyword evidence="2" id="KW-0238">DNA-binding</keyword>
<evidence type="ECO:0000256" key="1">
    <source>
        <dbReference type="ARBA" id="ARBA00023015"/>
    </source>
</evidence>
<dbReference type="PANTHER" id="PTHR43537">
    <property type="entry name" value="TRANSCRIPTIONAL REGULATOR, GNTR FAMILY"/>
    <property type="match status" value="1"/>
</dbReference>
<dbReference type="Proteomes" id="UP001344906">
    <property type="component" value="Unassembled WGS sequence"/>
</dbReference>
<dbReference type="PANTHER" id="PTHR43537:SF5">
    <property type="entry name" value="UXU OPERON TRANSCRIPTIONAL REGULATOR"/>
    <property type="match status" value="1"/>
</dbReference>
<dbReference type="InterPro" id="IPR036388">
    <property type="entry name" value="WH-like_DNA-bd_sf"/>
</dbReference>
<dbReference type="SUPFAM" id="SSF46785">
    <property type="entry name" value="Winged helix' DNA-binding domain"/>
    <property type="match status" value="1"/>
</dbReference>
<evidence type="ECO:0000259" key="4">
    <source>
        <dbReference type="PROSITE" id="PS50949"/>
    </source>
</evidence>
<dbReference type="Pfam" id="PF00392">
    <property type="entry name" value="GntR"/>
    <property type="match status" value="1"/>
</dbReference>
<proteinExistence type="predicted"/>
<feature type="domain" description="HTH gntR-type" evidence="4">
    <location>
        <begin position="16"/>
        <end position="84"/>
    </location>
</feature>
<comment type="caution">
    <text evidence="5">The sequence shown here is derived from an EMBL/GenBank/DDBJ whole genome shotgun (WGS) entry which is preliminary data.</text>
</comment>
<dbReference type="InterPro" id="IPR008920">
    <property type="entry name" value="TF_FadR/GntR_C"/>
</dbReference>
<dbReference type="CDD" id="cd07377">
    <property type="entry name" value="WHTH_GntR"/>
    <property type="match status" value="1"/>
</dbReference>
<keyword evidence="1" id="KW-0805">Transcription regulation</keyword>
<protein>
    <submittedName>
        <fullName evidence="5">GntR family transcriptional regulator</fullName>
    </submittedName>
</protein>
<name>A0ABQ6FJ60_9CHLR</name>
<dbReference type="InterPro" id="IPR036390">
    <property type="entry name" value="WH_DNA-bd_sf"/>
</dbReference>
<keyword evidence="3" id="KW-0804">Transcription</keyword>
<sequence length="248" mass="27048">MHQQADKAILSRIDRVSVKDLALDRLKKYIFSNAISSGQRLPSERELAERLGIGRPSVREALKVLEALGLVESRIGEGTFVTHQSGASIGRHIGVSLASWGSTVVEICGARQIIEAECARVAAEQASASEIESLAQTLQQIETAGSPSDYLAADMQFHRQIAHAAHNTIVTHILENLITLLEETLHEEQADQLPLQEEGLSTHRTIFTMIANHDADGAAVAMRQHLQFSTELWLAIVSLGTQSSSDEK</sequence>
<dbReference type="Pfam" id="PF07729">
    <property type="entry name" value="FCD"/>
    <property type="match status" value="1"/>
</dbReference>
<dbReference type="Gene3D" id="1.20.120.530">
    <property type="entry name" value="GntR ligand-binding domain-like"/>
    <property type="match status" value="1"/>
</dbReference>
<organism evidence="5 6">
    <name type="scientific">Dictyobacter halimunensis</name>
    <dbReference type="NCBI Taxonomy" id="3026934"/>
    <lineage>
        <taxon>Bacteria</taxon>
        <taxon>Bacillati</taxon>
        <taxon>Chloroflexota</taxon>
        <taxon>Ktedonobacteria</taxon>
        <taxon>Ktedonobacterales</taxon>
        <taxon>Dictyobacteraceae</taxon>
        <taxon>Dictyobacter</taxon>
    </lineage>
</organism>
<dbReference type="Gene3D" id="1.10.10.10">
    <property type="entry name" value="Winged helix-like DNA-binding domain superfamily/Winged helix DNA-binding domain"/>
    <property type="match status" value="1"/>
</dbReference>
<dbReference type="SMART" id="SM00895">
    <property type="entry name" value="FCD"/>
    <property type="match status" value="1"/>
</dbReference>
<reference evidence="5 6" key="1">
    <citation type="submission" date="2023-02" db="EMBL/GenBank/DDBJ databases">
        <title>Dictyobacter halimunensis sp. nov., a new member of the class Ktedonobacteria from forest soil in a geothermal area.</title>
        <authorList>
            <person name="Rachmania M.K."/>
            <person name="Ningsih F."/>
            <person name="Sakai Y."/>
            <person name="Yabe S."/>
            <person name="Yokota A."/>
            <person name="Sjamsuridzal W."/>
        </authorList>
    </citation>
    <scope>NUCLEOTIDE SEQUENCE [LARGE SCALE GENOMIC DNA]</scope>
    <source>
        <strain evidence="5 6">S3.2.2.5</strain>
    </source>
</reference>
<dbReference type="InterPro" id="IPR011711">
    <property type="entry name" value="GntR_C"/>
</dbReference>
<dbReference type="EMBL" id="BSRI01000001">
    <property type="protein sequence ID" value="GLV54225.1"/>
    <property type="molecule type" value="Genomic_DNA"/>
</dbReference>
<evidence type="ECO:0000256" key="3">
    <source>
        <dbReference type="ARBA" id="ARBA00023163"/>
    </source>
</evidence>
<accession>A0ABQ6FJ60</accession>
<keyword evidence="6" id="KW-1185">Reference proteome</keyword>
<dbReference type="InterPro" id="IPR000524">
    <property type="entry name" value="Tscrpt_reg_HTH_GntR"/>
</dbReference>
<evidence type="ECO:0000313" key="6">
    <source>
        <dbReference type="Proteomes" id="UP001344906"/>
    </source>
</evidence>
<dbReference type="SMART" id="SM00345">
    <property type="entry name" value="HTH_GNTR"/>
    <property type="match status" value="1"/>
</dbReference>
<evidence type="ECO:0000313" key="5">
    <source>
        <dbReference type="EMBL" id="GLV54225.1"/>
    </source>
</evidence>